<keyword evidence="2" id="KW-1185">Reference proteome</keyword>
<organism evidence="1 2">
    <name type="scientific">Amphibalanus amphitrite</name>
    <name type="common">Striped barnacle</name>
    <name type="synonym">Balanus amphitrite</name>
    <dbReference type="NCBI Taxonomy" id="1232801"/>
    <lineage>
        <taxon>Eukaryota</taxon>
        <taxon>Metazoa</taxon>
        <taxon>Ecdysozoa</taxon>
        <taxon>Arthropoda</taxon>
        <taxon>Crustacea</taxon>
        <taxon>Multicrustacea</taxon>
        <taxon>Cirripedia</taxon>
        <taxon>Thoracica</taxon>
        <taxon>Thoracicalcarea</taxon>
        <taxon>Balanomorpha</taxon>
        <taxon>Balanoidea</taxon>
        <taxon>Balanidae</taxon>
        <taxon>Amphibalaninae</taxon>
        <taxon>Amphibalanus</taxon>
    </lineage>
</organism>
<accession>A0A6A4UX93</accession>
<evidence type="ECO:0000313" key="1">
    <source>
        <dbReference type="EMBL" id="KAF0288367.1"/>
    </source>
</evidence>
<protein>
    <submittedName>
        <fullName evidence="1">Uncharacterized protein</fullName>
    </submittedName>
</protein>
<dbReference type="EMBL" id="VIIS01002115">
    <property type="protein sequence ID" value="KAF0288367.1"/>
    <property type="molecule type" value="Genomic_DNA"/>
</dbReference>
<dbReference type="AlphaFoldDB" id="A0A6A4UX93"/>
<evidence type="ECO:0000313" key="2">
    <source>
        <dbReference type="Proteomes" id="UP000440578"/>
    </source>
</evidence>
<comment type="caution">
    <text evidence="1">The sequence shown here is derived from an EMBL/GenBank/DDBJ whole genome shotgun (WGS) entry which is preliminary data.</text>
</comment>
<dbReference type="Proteomes" id="UP000440578">
    <property type="component" value="Unassembled WGS sequence"/>
</dbReference>
<proteinExistence type="predicted"/>
<gene>
    <name evidence="1" type="ORF">FJT64_013241</name>
</gene>
<name>A0A6A4UX93_AMPAM</name>
<sequence>MFVTSRHSEYFDCEGAKSVFKIGAISQQCLSPGPSDPHLTQNLFPSSASLCGSCSVRRSGMFYSYRIYR</sequence>
<reference evidence="1 2" key="1">
    <citation type="submission" date="2019-07" db="EMBL/GenBank/DDBJ databases">
        <title>Draft genome assembly of a fouling barnacle, Amphibalanus amphitrite (Darwin, 1854): The first reference genome for Thecostraca.</title>
        <authorList>
            <person name="Kim W."/>
        </authorList>
    </citation>
    <scope>NUCLEOTIDE SEQUENCE [LARGE SCALE GENOMIC DNA]</scope>
    <source>
        <strain evidence="1">SNU_AA5</strain>
        <tissue evidence="1">Soma without cirri and trophi</tissue>
    </source>
</reference>